<reference evidence="2 3" key="1">
    <citation type="submission" date="2018-08" db="EMBL/GenBank/DDBJ databases">
        <authorList>
            <person name="Khan S.A."/>
            <person name="Jeon C.O."/>
            <person name="Chun B.H."/>
            <person name="Jeong S.E."/>
        </authorList>
    </citation>
    <scope>NUCLEOTIDE SEQUENCE [LARGE SCALE GENOMIC DNA]</scope>
    <source>
        <strain evidence="2 3">S-16</strain>
    </source>
</reference>
<dbReference type="Pfam" id="PF00903">
    <property type="entry name" value="Glyoxalase"/>
    <property type="match status" value="1"/>
</dbReference>
<evidence type="ECO:0000313" key="2">
    <source>
        <dbReference type="EMBL" id="RQP26886.1"/>
    </source>
</evidence>
<sequence>MVHVADPDAALAWYRQAFPSAVLKHVAEPHRFRCLDVDGVQLELVPADEKVGAGARGSVVYWRVTAFDEALARIVALGARAYRGPMDIEDGMRMGQVLDPWGNCIGLRGPR</sequence>
<protein>
    <submittedName>
        <fullName evidence="2">Glyoxalase/bleomycin resistance/dioxygenase family protein</fullName>
    </submittedName>
</protein>
<dbReference type="EMBL" id="QUSW01000001">
    <property type="protein sequence ID" value="RQP26886.1"/>
    <property type="molecule type" value="Genomic_DNA"/>
</dbReference>
<dbReference type="AlphaFoldDB" id="A0A3N7HZK8"/>
<keyword evidence="2" id="KW-0223">Dioxygenase</keyword>
<keyword evidence="2" id="KW-0560">Oxidoreductase</keyword>
<name>A0A3N7HZK8_9BURK</name>
<keyword evidence="3" id="KW-1185">Reference proteome</keyword>
<evidence type="ECO:0000259" key="1">
    <source>
        <dbReference type="PROSITE" id="PS51819"/>
    </source>
</evidence>
<dbReference type="Gene3D" id="3.10.180.10">
    <property type="entry name" value="2,3-Dihydroxybiphenyl 1,2-Dioxygenase, domain 1"/>
    <property type="match status" value="1"/>
</dbReference>
<dbReference type="Proteomes" id="UP000267464">
    <property type="component" value="Unassembled WGS sequence"/>
</dbReference>
<dbReference type="PROSITE" id="PS51819">
    <property type="entry name" value="VOC"/>
    <property type="match status" value="1"/>
</dbReference>
<reference evidence="2 3" key="2">
    <citation type="submission" date="2018-12" db="EMBL/GenBank/DDBJ databases">
        <title>Rhizobacter gummiphilus sp. nov., a rubber-degrading bacterium isolated from the soil of a botanical garden in Japan.</title>
        <authorList>
            <person name="Shunsuke S.S."/>
        </authorList>
    </citation>
    <scope>NUCLEOTIDE SEQUENCE [LARGE SCALE GENOMIC DNA]</scope>
    <source>
        <strain evidence="2 3">S-16</strain>
    </source>
</reference>
<evidence type="ECO:0000313" key="3">
    <source>
        <dbReference type="Proteomes" id="UP000267464"/>
    </source>
</evidence>
<accession>A0A3N7HZK8</accession>
<gene>
    <name evidence="2" type="ORF">DZC73_05950</name>
</gene>
<dbReference type="GO" id="GO:0051213">
    <property type="term" value="F:dioxygenase activity"/>
    <property type="evidence" value="ECO:0007669"/>
    <property type="project" value="UniProtKB-KW"/>
</dbReference>
<dbReference type="InterPro" id="IPR004360">
    <property type="entry name" value="Glyas_Fos-R_dOase_dom"/>
</dbReference>
<proteinExistence type="predicted"/>
<dbReference type="InterPro" id="IPR037523">
    <property type="entry name" value="VOC_core"/>
</dbReference>
<organism evidence="2 3">
    <name type="scientific">Piscinibacter terrae</name>
    <dbReference type="NCBI Taxonomy" id="2496871"/>
    <lineage>
        <taxon>Bacteria</taxon>
        <taxon>Pseudomonadati</taxon>
        <taxon>Pseudomonadota</taxon>
        <taxon>Betaproteobacteria</taxon>
        <taxon>Burkholderiales</taxon>
        <taxon>Sphaerotilaceae</taxon>
        <taxon>Piscinibacter</taxon>
    </lineage>
</organism>
<comment type="caution">
    <text evidence="2">The sequence shown here is derived from an EMBL/GenBank/DDBJ whole genome shotgun (WGS) entry which is preliminary data.</text>
</comment>
<dbReference type="OrthoDB" id="4548523at2"/>
<dbReference type="InterPro" id="IPR029068">
    <property type="entry name" value="Glyas_Bleomycin-R_OHBP_Dase"/>
</dbReference>
<dbReference type="SUPFAM" id="SSF54593">
    <property type="entry name" value="Glyoxalase/Bleomycin resistance protein/Dihydroxybiphenyl dioxygenase"/>
    <property type="match status" value="1"/>
</dbReference>
<feature type="domain" description="VOC" evidence="1">
    <location>
        <begin position="1"/>
        <end position="110"/>
    </location>
</feature>